<dbReference type="PROSITE" id="PS00600">
    <property type="entry name" value="AA_TRANSFER_CLASS_3"/>
    <property type="match status" value="1"/>
</dbReference>
<comment type="similarity">
    <text evidence="5">Belongs to the class-III pyridoxal-phosphate-dependent aminotransferase family. ArgD subfamily.</text>
</comment>
<dbReference type="InterPro" id="IPR005814">
    <property type="entry name" value="Aminotrans_3"/>
</dbReference>
<accession>D0L0F7</accession>
<keyword evidence="3 5" id="KW-0808">Transferase</keyword>
<feature type="binding site" evidence="5">
    <location>
        <begin position="96"/>
        <end position="97"/>
    </location>
    <ligand>
        <name>pyridoxal 5'-phosphate</name>
        <dbReference type="ChEBI" id="CHEBI:597326"/>
    </ligand>
</feature>
<comment type="cofactor">
    <cofactor evidence="5">
        <name>pyridoxal 5'-phosphate</name>
        <dbReference type="ChEBI" id="CHEBI:597326"/>
    </cofactor>
    <text evidence="5">Binds 1 pyridoxal phosphate per subunit.</text>
</comment>
<dbReference type="eggNOG" id="COG4992">
    <property type="taxonomic scope" value="Bacteria"/>
</dbReference>
<comment type="subcellular location">
    <subcellularLocation>
        <location evidence="5">Cytoplasm</location>
    </subcellularLocation>
</comment>
<feature type="binding site" evidence="5">
    <location>
        <position position="274"/>
    </location>
    <ligand>
        <name>pyridoxal 5'-phosphate</name>
        <dbReference type="ChEBI" id="CHEBI:597326"/>
    </ligand>
</feature>
<dbReference type="NCBIfam" id="TIGR00707">
    <property type="entry name" value="argD"/>
    <property type="match status" value="1"/>
</dbReference>
<comment type="miscellaneous">
    <text evidence="5">May also have succinyldiaminopimelate aminotransferase activity, thus carrying out the corresponding step in lysine biosynthesis.</text>
</comment>
<dbReference type="InterPro" id="IPR004636">
    <property type="entry name" value="AcOrn/SuccOrn_fam"/>
</dbReference>
<dbReference type="EMBL" id="CP001801">
    <property type="protein sequence ID" value="ACX96180.1"/>
    <property type="molecule type" value="Genomic_DNA"/>
</dbReference>
<dbReference type="NCBIfam" id="NF002325">
    <property type="entry name" value="PRK01278.1"/>
    <property type="match status" value="1"/>
</dbReference>
<evidence type="ECO:0000256" key="5">
    <source>
        <dbReference type="HAMAP-Rule" id="MF_01107"/>
    </source>
</evidence>
<dbReference type="EC" id="2.6.1.11" evidence="5"/>
<sequence>MSSHLMSTYNRQPVTFVRGEGARLWDEAGREYLDALSGIAVTGLGHSHPDISEAICDQAKTLIHTSNVYGVHWQSRLADKLAEISGMESVFFSNSGAEANEAAIKLARLYAHQRQIENPQILVMETSFHGRTLATLAATGNAAIQKGFGPLVVGFLRVPYGDLEAIERMATLHGNIVAVLVEPVQGEGGVRAAPEGYLQGIRALCDQHDWLMMVDEVQTGIGRTGQWFGFQHEEGLLPDVMSLAKGLGNGVPIGACMGAGKAATLFAPGNHGSTFGGNPLVCRVAHTVLSVIERDQLVSRAAQLSERIRSGLHTVFAGQSAVLELRGRGLMIGVVLDRPCGELVRLALDEGLLINVTAGSVIRLLPPLILSDEQADDLVKRLGDVVLSWLHANATQVTD</sequence>
<keyword evidence="1 5" id="KW-0032">Aminotransferase</keyword>
<evidence type="ECO:0000256" key="2">
    <source>
        <dbReference type="ARBA" id="ARBA00022605"/>
    </source>
</evidence>
<feature type="binding site" evidence="5">
    <location>
        <position position="273"/>
    </location>
    <ligand>
        <name>N(2)-acetyl-L-ornithine</name>
        <dbReference type="ChEBI" id="CHEBI:57805"/>
    </ligand>
</feature>
<dbReference type="PANTHER" id="PTHR11986:SF79">
    <property type="entry name" value="ACETYLORNITHINE AMINOTRANSFERASE, MITOCHONDRIAL"/>
    <property type="match status" value="1"/>
</dbReference>
<feature type="binding site" evidence="5">
    <location>
        <position position="128"/>
    </location>
    <ligand>
        <name>pyridoxal 5'-phosphate</name>
        <dbReference type="ChEBI" id="CHEBI:597326"/>
    </ligand>
</feature>
<dbReference type="Gene3D" id="3.40.640.10">
    <property type="entry name" value="Type I PLP-dependent aspartate aminotransferase-like (Major domain)"/>
    <property type="match status" value="1"/>
</dbReference>
<dbReference type="InterPro" id="IPR015424">
    <property type="entry name" value="PyrdxlP-dep_Trfase"/>
</dbReference>
<dbReference type="SUPFAM" id="SSF53383">
    <property type="entry name" value="PLP-dependent transferases"/>
    <property type="match status" value="1"/>
</dbReference>
<dbReference type="PIRSF" id="PIRSF000521">
    <property type="entry name" value="Transaminase_4ab_Lys_Orn"/>
    <property type="match status" value="1"/>
</dbReference>
<keyword evidence="5" id="KW-0963">Cytoplasm</keyword>
<dbReference type="InterPro" id="IPR015422">
    <property type="entry name" value="PyrdxlP-dep_Trfase_small"/>
</dbReference>
<feature type="binding site" evidence="5">
    <location>
        <begin position="215"/>
        <end position="218"/>
    </location>
    <ligand>
        <name>pyridoxal 5'-phosphate</name>
        <dbReference type="ChEBI" id="CHEBI:597326"/>
    </ligand>
</feature>
<dbReference type="Gene3D" id="3.90.1150.10">
    <property type="entry name" value="Aspartate Aminotransferase, domain 1"/>
    <property type="match status" value="1"/>
</dbReference>
<dbReference type="PANTHER" id="PTHR11986">
    <property type="entry name" value="AMINOTRANSFERASE CLASS III"/>
    <property type="match status" value="1"/>
</dbReference>
<evidence type="ECO:0000256" key="3">
    <source>
        <dbReference type="ARBA" id="ARBA00022679"/>
    </source>
</evidence>
<dbReference type="GO" id="GO:0005737">
    <property type="term" value="C:cytoplasm"/>
    <property type="evidence" value="ECO:0007669"/>
    <property type="project" value="UniProtKB-SubCell"/>
</dbReference>
<dbReference type="UniPathway" id="UPA00068">
    <property type="reaction ID" value="UER00109"/>
</dbReference>
<comment type="pathway">
    <text evidence="5">Amino-acid biosynthesis; L-arginine biosynthesis; N(2)-acetyl-L-ornithine from L-glutamate: step 4/4.</text>
</comment>
<organism evidence="6 7">
    <name type="scientific">Halothiobacillus neapolitanus (strain ATCC 23641 / DSM 15147 / CIP 104769 / NCIMB 8539 / c2)</name>
    <name type="common">Thiobacillus neapolitanus</name>
    <dbReference type="NCBI Taxonomy" id="555778"/>
    <lineage>
        <taxon>Bacteria</taxon>
        <taxon>Pseudomonadati</taxon>
        <taxon>Pseudomonadota</taxon>
        <taxon>Gammaproteobacteria</taxon>
        <taxon>Chromatiales</taxon>
        <taxon>Halothiobacillaceae</taxon>
        <taxon>Halothiobacillus</taxon>
    </lineage>
</organism>
<dbReference type="InterPro" id="IPR050103">
    <property type="entry name" value="Class-III_PLP-dep_AT"/>
</dbReference>
<keyword evidence="7" id="KW-1185">Reference proteome</keyword>
<dbReference type="GO" id="GO:0006526">
    <property type="term" value="P:L-arginine biosynthetic process"/>
    <property type="evidence" value="ECO:0007669"/>
    <property type="project" value="UniProtKB-UniRule"/>
</dbReference>
<dbReference type="HOGENOM" id="CLU_016922_10_1_6"/>
<proteinExistence type="inferred from homology"/>
<dbReference type="GO" id="GO:0042802">
    <property type="term" value="F:identical protein binding"/>
    <property type="evidence" value="ECO:0007669"/>
    <property type="project" value="TreeGrafter"/>
</dbReference>
<dbReference type="GO" id="GO:0003992">
    <property type="term" value="F:N2-acetyl-L-ornithine:2-oxoglutarate 5-aminotransferase activity"/>
    <property type="evidence" value="ECO:0007669"/>
    <property type="project" value="UniProtKB-UniRule"/>
</dbReference>
<dbReference type="STRING" id="555778.Hneap_1346"/>
<dbReference type="CDD" id="cd00610">
    <property type="entry name" value="OAT_like"/>
    <property type="match status" value="1"/>
</dbReference>
<dbReference type="KEGG" id="hna:Hneap_1346"/>
<dbReference type="GO" id="GO:0030170">
    <property type="term" value="F:pyridoxal phosphate binding"/>
    <property type="evidence" value="ECO:0007669"/>
    <property type="project" value="InterPro"/>
</dbReference>
<protein>
    <recommendedName>
        <fullName evidence="5">Acetylornithine aminotransferase</fullName>
        <shortName evidence="5">ACOAT</shortName>
        <ecNumber evidence="5">2.6.1.11</ecNumber>
    </recommendedName>
</protein>
<comment type="catalytic activity">
    <reaction evidence="5">
        <text>N(2)-acetyl-L-ornithine + 2-oxoglutarate = N-acetyl-L-glutamate 5-semialdehyde + L-glutamate</text>
        <dbReference type="Rhea" id="RHEA:18049"/>
        <dbReference type="ChEBI" id="CHEBI:16810"/>
        <dbReference type="ChEBI" id="CHEBI:29123"/>
        <dbReference type="ChEBI" id="CHEBI:29985"/>
        <dbReference type="ChEBI" id="CHEBI:57805"/>
        <dbReference type="EC" id="2.6.1.11"/>
    </reaction>
</comment>
<dbReference type="AlphaFoldDB" id="D0L0F7"/>
<evidence type="ECO:0000256" key="1">
    <source>
        <dbReference type="ARBA" id="ARBA00022576"/>
    </source>
</evidence>
<evidence type="ECO:0000256" key="4">
    <source>
        <dbReference type="ARBA" id="ARBA00022898"/>
    </source>
</evidence>
<dbReference type="HAMAP" id="MF_01107">
    <property type="entry name" value="ArgD_aminotrans_3"/>
    <property type="match status" value="1"/>
</dbReference>
<feature type="binding site" evidence="5">
    <location>
        <position position="131"/>
    </location>
    <ligand>
        <name>N(2)-acetyl-L-ornithine</name>
        <dbReference type="ChEBI" id="CHEBI:57805"/>
    </ligand>
</feature>
<keyword evidence="5" id="KW-0055">Arginine biosynthesis</keyword>
<dbReference type="NCBIfam" id="NF002874">
    <property type="entry name" value="PRK03244.1"/>
    <property type="match status" value="1"/>
</dbReference>
<gene>
    <name evidence="5" type="primary">argD</name>
    <name evidence="6" type="ordered locus">Hneap_1346</name>
</gene>
<name>D0L0F7_HALNC</name>
<feature type="modified residue" description="N6-(pyridoxal phosphate)lysine" evidence="5">
    <location>
        <position position="245"/>
    </location>
</feature>
<dbReference type="FunFam" id="3.40.640.10:FF:000004">
    <property type="entry name" value="Acetylornithine aminotransferase"/>
    <property type="match status" value="1"/>
</dbReference>
<dbReference type="InterPro" id="IPR049704">
    <property type="entry name" value="Aminotrans_3_PPA_site"/>
</dbReference>
<dbReference type="InterPro" id="IPR015421">
    <property type="entry name" value="PyrdxlP-dep_Trfase_major"/>
</dbReference>
<dbReference type="Pfam" id="PF00202">
    <property type="entry name" value="Aminotran_3"/>
    <property type="match status" value="1"/>
</dbReference>
<comment type="subunit">
    <text evidence="5">Homodimer.</text>
</comment>
<evidence type="ECO:0000313" key="6">
    <source>
        <dbReference type="EMBL" id="ACX96180.1"/>
    </source>
</evidence>
<dbReference type="Proteomes" id="UP000009102">
    <property type="component" value="Chromosome"/>
</dbReference>
<keyword evidence="4 5" id="KW-0663">Pyridoxal phosphate</keyword>
<reference evidence="6 7" key="1">
    <citation type="submission" date="2009-10" db="EMBL/GenBank/DDBJ databases">
        <title>Complete sequence of Halothiobacillus neapolitanus c2.</title>
        <authorList>
            <consortium name="US DOE Joint Genome Institute"/>
            <person name="Lucas S."/>
            <person name="Copeland A."/>
            <person name="Lapidus A."/>
            <person name="Glavina del Rio T."/>
            <person name="Tice H."/>
            <person name="Bruce D."/>
            <person name="Goodwin L."/>
            <person name="Pitluck S."/>
            <person name="Davenport K."/>
            <person name="Brettin T."/>
            <person name="Detter J.C."/>
            <person name="Han C."/>
            <person name="Tapia R."/>
            <person name="Larimer F."/>
            <person name="Land M."/>
            <person name="Hauser L."/>
            <person name="Kyrpides N."/>
            <person name="Mikhailova N."/>
            <person name="Kerfeld C."/>
            <person name="Cannon G."/>
            <person name="Heinhort S."/>
        </authorList>
    </citation>
    <scope>NUCLEOTIDE SEQUENCE [LARGE SCALE GENOMIC DNA]</scope>
    <source>
        <strain evidence="7">ATCC 23641 / c2</strain>
    </source>
</reference>
<keyword evidence="2 5" id="KW-0028">Amino-acid biosynthesis</keyword>
<evidence type="ECO:0000313" key="7">
    <source>
        <dbReference type="Proteomes" id="UP000009102"/>
    </source>
</evidence>